<comment type="caution">
    <text evidence="2">The sequence shown here is derived from an EMBL/GenBank/DDBJ whole genome shotgun (WGS) entry which is preliminary data.</text>
</comment>
<reference evidence="2" key="1">
    <citation type="submission" date="2021-03" db="EMBL/GenBank/DDBJ databases">
        <title>Revisited historic fungal species revealed as producer of novel bioactive compounds through whole genome sequencing and comparative genomics.</title>
        <authorList>
            <person name="Vignolle G.A."/>
            <person name="Hochenegger N."/>
            <person name="Mach R.L."/>
            <person name="Mach-Aigner A.R."/>
            <person name="Javad Rahimi M."/>
            <person name="Salim K.A."/>
            <person name="Chan C.M."/>
            <person name="Lim L.B.L."/>
            <person name="Cai F."/>
            <person name="Druzhinina I.S."/>
            <person name="U'Ren J.M."/>
            <person name="Derntl C."/>
        </authorList>
    </citation>
    <scope>NUCLEOTIDE SEQUENCE</scope>
    <source>
        <strain evidence="2">TUCIM 5799</strain>
    </source>
</reference>
<protein>
    <submittedName>
        <fullName evidence="2">Uncharacterized protein</fullName>
    </submittedName>
</protein>
<dbReference type="Proteomes" id="UP000829685">
    <property type="component" value="Unassembled WGS sequence"/>
</dbReference>
<feature type="chain" id="PRO_5040510472" evidence="1">
    <location>
        <begin position="23"/>
        <end position="366"/>
    </location>
</feature>
<organism evidence="2 3">
    <name type="scientific">Neoarthrinium moseri</name>
    <dbReference type="NCBI Taxonomy" id="1658444"/>
    <lineage>
        <taxon>Eukaryota</taxon>
        <taxon>Fungi</taxon>
        <taxon>Dikarya</taxon>
        <taxon>Ascomycota</taxon>
        <taxon>Pezizomycotina</taxon>
        <taxon>Sordariomycetes</taxon>
        <taxon>Xylariomycetidae</taxon>
        <taxon>Amphisphaeriales</taxon>
        <taxon>Apiosporaceae</taxon>
        <taxon>Neoarthrinium</taxon>
    </lineage>
</organism>
<dbReference type="AlphaFoldDB" id="A0A9P9WLC0"/>
<evidence type="ECO:0000313" key="3">
    <source>
        <dbReference type="Proteomes" id="UP000829685"/>
    </source>
</evidence>
<sequence>MTSDGLFRLCALLVVFCSTVWAECQSYGVDYSNGGSYEIDASSNQYFSFETVFQGCAQEIISPVLVDPKGNHGIPYSSMPSGQWKIILSGQQVAVQRVITLTAGLPTTVTVIATPTVIVGVTSTPKAVTVIRTVTQTQTYIVVPQTVTKGCNDGTTRTITITPTPATVIRTSTAVRTITDDTETSTSFTIITSTAVCHFPTTKPFFPPDVIATPRLPQPTNCAKLGCRPKWSPSGSNGSGGWGWGVAGETAAAVAPAVTPMETLPAAQRNLAAVAAITVTSTETTFTVTRTFITTVPASTTTENVYRTAVTTITPPPTTDIRLVTLPGLFGSGKSPVFAYFTETAYTVITNKASATACWRAGGWFG</sequence>
<keyword evidence="1" id="KW-0732">Signal</keyword>
<evidence type="ECO:0000313" key="2">
    <source>
        <dbReference type="EMBL" id="KAI1868842.1"/>
    </source>
</evidence>
<accession>A0A9P9WLC0</accession>
<keyword evidence="3" id="KW-1185">Reference proteome</keyword>
<feature type="signal peptide" evidence="1">
    <location>
        <begin position="1"/>
        <end position="22"/>
    </location>
</feature>
<evidence type="ECO:0000256" key="1">
    <source>
        <dbReference type="SAM" id="SignalP"/>
    </source>
</evidence>
<proteinExistence type="predicted"/>
<dbReference type="EMBL" id="JAFIMR010000016">
    <property type="protein sequence ID" value="KAI1868842.1"/>
    <property type="molecule type" value="Genomic_DNA"/>
</dbReference>
<name>A0A9P9WLC0_9PEZI</name>
<gene>
    <name evidence="2" type="ORF">JX265_006821</name>
</gene>